<sequence>MLGLNEFLDDPITDEVGKEFKVIMDDKHENCADTEKAKEELEDKPEGSHRLGQAEAMGGDEGLKEGEIMEDGEMATRERGGEDRDADLADER</sequence>
<feature type="region of interest" description="Disordered" evidence="1">
    <location>
        <begin position="27"/>
        <end position="92"/>
    </location>
</feature>
<evidence type="ECO:0000256" key="1">
    <source>
        <dbReference type="SAM" id="MobiDB-lite"/>
    </source>
</evidence>
<dbReference type="GeneID" id="59307460"/>
<feature type="compositionally biased region" description="Basic and acidic residues" evidence="1">
    <location>
        <begin position="74"/>
        <end position="92"/>
    </location>
</feature>
<name>A0A8H5R6J0_9HYPO</name>
<keyword evidence="3" id="KW-1185">Reference proteome</keyword>
<feature type="compositionally biased region" description="Basic and acidic residues" evidence="1">
    <location>
        <begin position="27"/>
        <end position="49"/>
    </location>
</feature>
<evidence type="ECO:0000313" key="2">
    <source>
        <dbReference type="EMBL" id="KAF5630010.1"/>
    </source>
</evidence>
<reference evidence="2 3" key="1">
    <citation type="submission" date="2020-05" db="EMBL/GenBank/DDBJ databases">
        <title>Identification and distribution of gene clusters putatively required for synthesis of sphingolipid metabolism inhibitors in phylogenetically diverse species of the filamentous fungus Fusarium.</title>
        <authorList>
            <person name="Kim H.-S."/>
            <person name="Busman M."/>
            <person name="Brown D.W."/>
            <person name="Divon H."/>
            <person name="Uhlig S."/>
            <person name="Proctor R.H."/>
        </authorList>
    </citation>
    <scope>NUCLEOTIDE SEQUENCE [LARGE SCALE GENOMIC DNA]</scope>
    <source>
        <strain evidence="2 3">NRRL 66243</strain>
    </source>
</reference>
<dbReference type="OrthoDB" id="5104300at2759"/>
<dbReference type="Proteomes" id="UP000530670">
    <property type="component" value="Unassembled WGS sequence"/>
</dbReference>
<dbReference type="EMBL" id="JAAQRI010000179">
    <property type="protein sequence ID" value="KAF5630010.1"/>
    <property type="molecule type" value="Genomic_DNA"/>
</dbReference>
<gene>
    <name evidence="2" type="ORF">FTJAE_8380</name>
</gene>
<evidence type="ECO:0000313" key="3">
    <source>
        <dbReference type="Proteomes" id="UP000530670"/>
    </source>
</evidence>
<organism evidence="2 3">
    <name type="scientific">Fusarium tjaetaba</name>
    <dbReference type="NCBI Taxonomy" id="1567544"/>
    <lineage>
        <taxon>Eukaryota</taxon>
        <taxon>Fungi</taxon>
        <taxon>Dikarya</taxon>
        <taxon>Ascomycota</taxon>
        <taxon>Pezizomycotina</taxon>
        <taxon>Sordariomycetes</taxon>
        <taxon>Hypocreomycetidae</taxon>
        <taxon>Hypocreales</taxon>
        <taxon>Nectriaceae</taxon>
        <taxon>Fusarium</taxon>
        <taxon>Fusarium fujikuroi species complex</taxon>
    </lineage>
</organism>
<proteinExistence type="predicted"/>
<protein>
    <submittedName>
        <fullName evidence="2">Uncharacterized protein</fullName>
    </submittedName>
</protein>
<dbReference type="AlphaFoldDB" id="A0A8H5R6J0"/>
<comment type="caution">
    <text evidence="2">The sequence shown here is derived from an EMBL/GenBank/DDBJ whole genome shotgun (WGS) entry which is preliminary data.</text>
</comment>
<dbReference type="RefSeq" id="XP_037204596.1">
    <property type="nucleotide sequence ID" value="XM_037355190.1"/>
</dbReference>
<accession>A0A8H5R6J0</accession>